<comment type="caution">
    <text evidence="2">The sequence shown here is derived from an EMBL/GenBank/DDBJ whole genome shotgun (WGS) entry which is preliminary data.</text>
</comment>
<dbReference type="AlphaFoldDB" id="A0A9P5XWV5"/>
<keyword evidence="1" id="KW-0472">Membrane</keyword>
<feature type="transmembrane region" description="Helical" evidence="1">
    <location>
        <begin position="20"/>
        <end position="38"/>
    </location>
</feature>
<keyword evidence="1" id="KW-1133">Transmembrane helix</keyword>
<organism evidence="2 3">
    <name type="scientific">Collybia nuda</name>
    <dbReference type="NCBI Taxonomy" id="64659"/>
    <lineage>
        <taxon>Eukaryota</taxon>
        <taxon>Fungi</taxon>
        <taxon>Dikarya</taxon>
        <taxon>Basidiomycota</taxon>
        <taxon>Agaricomycotina</taxon>
        <taxon>Agaricomycetes</taxon>
        <taxon>Agaricomycetidae</taxon>
        <taxon>Agaricales</taxon>
        <taxon>Tricholomatineae</taxon>
        <taxon>Clitocybaceae</taxon>
        <taxon>Collybia</taxon>
    </lineage>
</organism>
<reference evidence="2" key="1">
    <citation type="submission" date="2020-11" db="EMBL/GenBank/DDBJ databases">
        <authorList>
            <consortium name="DOE Joint Genome Institute"/>
            <person name="Ahrendt S."/>
            <person name="Riley R."/>
            <person name="Andreopoulos W."/>
            <person name="Labutti K."/>
            <person name="Pangilinan J."/>
            <person name="Ruiz-Duenas F.J."/>
            <person name="Barrasa J.M."/>
            <person name="Sanchez-Garcia M."/>
            <person name="Camarero S."/>
            <person name="Miyauchi S."/>
            <person name="Serrano A."/>
            <person name="Linde D."/>
            <person name="Babiker R."/>
            <person name="Drula E."/>
            <person name="Ayuso-Fernandez I."/>
            <person name="Pacheco R."/>
            <person name="Padilla G."/>
            <person name="Ferreira P."/>
            <person name="Barriuso J."/>
            <person name="Kellner H."/>
            <person name="Castanera R."/>
            <person name="Alfaro M."/>
            <person name="Ramirez L."/>
            <person name="Pisabarro A.G."/>
            <person name="Kuo A."/>
            <person name="Tritt A."/>
            <person name="Lipzen A."/>
            <person name="He G."/>
            <person name="Yan M."/>
            <person name="Ng V."/>
            <person name="Cullen D."/>
            <person name="Martin F."/>
            <person name="Rosso M.-N."/>
            <person name="Henrissat B."/>
            <person name="Hibbett D."/>
            <person name="Martinez A.T."/>
            <person name="Grigoriev I.V."/>
        </authorList>
    </citation>
    <scope>NUCLEOTIDE SEQUENCE</scope>
    <source>
        <strain evidence="2">CBS 247.69</strain>
    </source>
</reference>
<evidence type="ECO:0000256" key="1">
    <source>
        <dbReference type="SAM" id="Phobius"/>
    </source>
</evidence>
<protein>
    <submittedName>
        <fullName evidence="2">Uncharacterized protein</fullName>
    </submittedName>
</protein>
<sequence>MKMDPKGLHDVSVYNRFLPLRPLTLTVVLVYTSLLILIQISQMTTKNPNHNVFLFVLHTMDCSSVIDQPNGVLNNAPIIRYDPAQDQGSARYADVNRGAITFSPRVRGVTRQPPTLICNFLDPKGNSIVQEYTLPNLPTNRKGRIRRPDDIITETDQVLVMNNEQFSVPEVFF</sequence>
<dbReference type="OrthoDB" id="6220758at2759"/>
<evidence type="ECO:0000313" key="3">
    <source>
        <dbReference type="Proteomes" id="UP000807353"/>
    </source>
</evidence>
<dbReference type="EMBL" id="MU150351">
    <property type="protein sequence ID" value="KAF9458052.1"/>
    <property type="molecule type" value="Genomic_DNA"/>
</dbReference>
<gene>
    <name evidence="2" type="ORF">BDZ94DRAFT_1301489</name>
</gene>
<proteinExistence type="predicted"/>
<dbReference type="Proteomes" id="UP000807353">
    <property type="component" value="Unassembled WGS sequence"/>
</dbReference>
<name>A0A9P5XWV5_9AGAR</name>
<evidence type="ECO:0000313" key="2">
    <source>
        <dbReference type="EMBL" id="KAF9458052.1"/>
    </source>
</evidence>
<keyword evidence="1" id="KW-0812">Transmembrane</keyword>
<keyword evidence="3" id="KW-1185">Reference proteome</keyword>
<accession>A0A9P5XWV5</accession>